<evidence type="ECO:0000313" key="2">
    <source>
        <dbReference type="Proteomes" id="UP000290189"/>
    </source>
</evidence>
<protein>
    <submittedName>
        <fullName evidence="1">Uncharacterized protein</fullName>
    </submittedName>
</protein>
<dbReference type="AlphaFoldDB" id="A0A3P3Y2T2"/>
<proteinExistence type="predicted"/>
<gene>
    <name evidence="1" type="ORF">PLBR_LOCUS1688</name>
</gene>
<evidence type="ECO:0000313" key="1">
    <source>
        <dbReference type="EMBL" id="SPQ94473.1"/>
    </source>
</evidence>
<dbReference type="EMBL" id="OVEO01000002">
    <property type="protein sequence ID" value="SPQ94473.1"/>
    <property type="molecule type" value="Genomic_DNA"/>
</dbReference>
<sequence length="133" mass="15286">MEYSNLRNLDASTPEVLRNFFNQTAVEVFFEKHSTVVGRKRIITIDKIIVGVVVRDVLLLPAGRTIRKAKNLPRMTAQQLYPVMPTTSRVEGDFSLMSYRRNAYCAAMTDFVLEGIFTYAKQYRALQDVANRF</sequence>
<name>A0A3P3Y2T2_PLABS</name>
<geneLocation type="mitochondrion" evidence="1"/>
<keyword evidence="1" id="KW-0496">Mitochondrion</keyword>
<organism evidence="1 2">
    <name type="scientific">Plasmodiophora brassicae</name>
    <name type="common">Clubroot disease agent</name>
    <dbReference type="NCBI Taxonomy" id="37360"/>
    <lineage>
        <taxon>Eukaryota</taxon>
        <taxon>Sar</taxon>
        <taxon>Rhizaria</taxon>
        <taxon>Endomyxa</taxon>
        <taxon>Phytomyxea</taxon>
        <taxon>Plasmodiophorida</taxon>
        <taxon>Plasmodiophoridae</taxon>
        <taxon>Plasmodiophora</taxon>
    </lineage>
</organism>
<dbReference type="Proteomes" id="UP000290189">
    <property type="component" value="Unassembled WGS sequence"/>
</dbReference>
<accession>A0A3P3Y2T2</accession>
<reference evidence="1 2" key="1">
    <citation type="submission" date="2018-03" db="EMBL/GenBank/DDBJ databases">
        <authorList>
            <person name="Fogelqvist J."/>
        </authorList>
    </citation>
    <scope>NUCLEOTIDE SEQUENCE [LARGE SCALE GENOMIC DNA]</scope>
</reference>